<accession>A0AAQ1RXC2</accession>
<evidence type="ECO:0000313" key="4">
    <source>
        <dbReference type="Proteomes" id="UP000474718"/>
    </source>
</evidence>
<evidence type="ECO:0000313" key="1">
    <source>
        <dbReference type="EMBL" id="MZL70811.1"/>
    </source>
</evidence>
<evidence type="ECO:0000313" key="2">
    <source>
        <dbReference type="EMBL" id="SHG65647.1"/>
    </source>
</evidence>
<protein>
    <submittedName>
        <fullName evidence="2">Nucleoside 2-deoxyribosyltransferase</fullName>
    </submittedName>
</protein>
<dbReference type="SUPFAM" id="SSF52309">
    <property type="entry name" value="N-(deoxy)ribosyltransferase-like"/>
    <property type="match status" value="1"/>
</dbReference>
<reference evidence="1 4" key="3">
    <citation type="journal article" date="2019" name="Nat. Med.">
        <title>A library of human gut bacterial isolates paired with longitudinal multiomics data enables mechanistic microbiome research.</title>
        <authorList>
            <person name="Poyet M."/>
            <person name="Groussin M."/>
            <person name="Gibbons S.M."/>
            <person name="Avila-Pacheco J."/>
            <person name="Jiang X."/>
            <person name="Kearney S.M."/>
            <person name="Perrotta A.R."/>
            <person name="Berdy B."/>
            <person name="Zhao S."/>
            <person name="Lieberman T.D."/>
            <person name="Swanson P.K."/>
            <person name="Smith M."/>
            <person name="Roesemann S."/>
            <person name="Alexander J.E."/>
            <person name="Rich S.A."/>
            <person name="Livny J."/>
            <person name="Vlamakis H."/>
            <person name="Clish C."/>
            <person name="Bullock K."/>
            <person name="Deik A."/>
            <person name="Scott J."/>
            <person name="Pierce K.A."/>
            <person name="Xavier R.J."/>
            <person name="Alm E.J."/>
        </authorList>
    </citation>
    <scope>NUCLEOTIDE SEQUENCE [LARGE SCALE GENOMIC DNA]</scope>
    <source>
        <strain evidence="1 4">BIOML-A2</strain>
    </source>
</reference>
<dbReference type="Proteomes" id="UP000474718">
    <property type="component" value="Unassembled WGS sequence"/>
</dbReference>
<dbReference type="Gene3D" id="3.40.50.450">
    <property type="match status" value="1"/>
</dbReference>
<dbReference type="InterPro" id="IPR007710">
    <property type="entry name" value="Nucleoside_deoxyribTrfase"/>
</dbReference>
<keyword evidence="4" id="KW-1185">Reference proteome</keyword>
<dbReference type="EMBL" id="FQVY01000007">
    <property type="protein sequence ID" value="SHG65647.1"/>
    <property type="molecule type" value="Genomic_DNA"/>
</dbReference>
<comment type="caution">
    <text evidence="2">The sequence shown here is derived from an EMBL/GenBank/DDBJ whole genome shotgun (WGS) entry which is preliminary data.</text>
</comment>
<dbReference type="EMBL" id="WWVX01000011">
    <property type="protein sequence ID" value="MZL70811.1"/>
    <property type="molecule type" value="Genomic_DNA"/>
</dbReference>
<sequence>MDKPIYTFLAGPDCFYPDFEEVKAQKQALCKQYGLTPLPNEEFPDVMEPPVTSDKVCWMNIKRLERCELVFANFKHFRGSEPDAGTVWEAVYAYAKGKKVYAYYDEEDMITAVDKYYGPVTWKEETTPDGKVIKKAYDKDGAFIEDWGKMVNLMMTGTFPCICGTLEDALELAAKDLGLKKISE</sequence>
<reference evidence="3" key="2">
    <citation type="submission" date="2016-11" db="EMBL/GenBank/DDBJ databases">
        <authorList>
            <person name="Jaros S."/>
            <person name="Januszkiewicz K."/>
            <person name="Wedrychowicz H."/>
        </authorList>
    </citation>
    <scope>NUCLEOTIDE SEQUENCE [LARGE SCALE GENOMIC DNA]</scope>
    <source>
        <strain evidence="3">DSM 4029</strain>
    </source>
</reference>
<name>A0AAQ1RXC2_9FIRM</name>
<dbReference type="Pfam" id="PF05014">
    <property type="entry name" value="Nuc_deoxyrib_tr"/>
    <property type="match status" value="1"/>
</dbReference>
<dbReference type="Proteomes" id="UP000184089">
    <property type="component" value="Unassembled WGS sequence"/>
</dbReference>
<organism evidence="2 3">
    <name type="scientific">Bittarella massiliensis</name>
    <name type="common">ex Durand et al. 2017</name>
    <dbReference type="NCBI Taxonomy" id="1720313"/>
    <lineage>
        <taxon>Bacteria</taxon>
        <taxon>Bacillati</taxon>
        <taxon>Bacillota</taxon>
        <taxon>Clostridia</taxon>
        <taxon>Eubacteriales</taxon>
        <taxon>Oscillospiraceae</taxon>
        <taxon>Bittarella (ex Durand et al. 2017)</taxon>
    </lineage>
</organism>
<dbReference type="AlphaFoldDB" id="A0AAQ1RXC2"/>
<dbReference type="RefSeq" id="WP_052537686.1">
    <property type="nucleotide sequence ID" value="NZ_FQVY01000007.1"/>
</dbReference>
<gene>
    <name evidence="1" type="ORF">GT747_13740</name>
    <name evidence="2" type="ORF">SAMN05444424_2914</name>
</gene>
<reference evidence="2" key="1">
    <citation type="submission" date="2016-11" db="EMBL/GenBank/DDBJ databases">
        <authorList>
            <person name="Varghese N."/>
            <person name="Submissions S."/>
        </authorList>
    </citation>
    <scope>NUCLEOTIDE SEQUENCE</scope>
    <source>
        <strain evidence="2">DSM 4029</strain>
    </source>
</reference>
<evidence type="ECO:0000313" key="3">
    <source>
        <dbReference type="Proteomes" id="UP000184089"/>
    </source>
</evidence>
<proteinExistence type="predicted"/>